<dbReference type="Gene3D" id="3.40.50.1820">
    <property type="entry name" value="alpha/beta hydrolase"/>
    <property type="match status" value="1"/>
</dbReference>
<dbReference type="SUPFAM" id="SSF53474">
    <property type="entry name" value="alpha/beta-Hydrolases"/>
    <property type="match status" value="1"/>
</dbReference>
<evidence type="ECO:0008006" key="3">
    <source>
        <dbReference type="Google" id="ProtNLM"/>
    </source>
</evidence>
<reference evidence="2" key="1">
    <citation type="submission" date="2016-10" db="EMBL/GenBank/DDBJ databases">
        <authorList>
            <person name="Varghese N."/>
            <person name="Submissions S."/>
        </authorList>
    </citation>
    <scope>NUCLEOTIDE SEQUENCE [LARGE SCALE GENOMIC DNA]</scope>
    <source>
        <strain evidence="2">CGMCC 1.1761</strain>
    </source>
</reference>
<keyword evidence="2" id="KW-1185">Reference proteome</keyword>
<name>A0A1G4TKZ4_9HYPH</name>
<sequence length="261" mass="30174">MPQLETGRHVLLETENVRVVRTEGTRTDVVFVTFEPHVLNKDPQRQAFAEKFLRDNGFPAYHFFANDNFWFQYPEMEEVLAKVRADIAPGVEVVAYAVSMGAYAAIRFAGRLGVARILAFSPQYSIDPKVVPWDRRWDGLFDRPRQILWEHLMVPRGVPVYLFYDPHNRDRRHVRVYAREADVVRVRVPYAGHGSITVLMQTGLLGQAVLDVGENRFDAAGFQRQLATRLDGSALYRDKRARKRSRLFRRIIADIVDRFGI</sequence>
<dbReference type="Proteomes" id="UP000198889">
    <property type="component" value="Unassembled WGS sequence"/>
</dbReference>
<gene>
    <name evidence="1" type="ORF">SAMN05660859_3079</name>
</gene>
<protein>
    <recommendedName>
        <fullName evidence="3">Alpha/beta hydrolase family protein</fullName>
    </recommendedName>
</protein>
<accession>A0A1G4TKZ4</accession>
<dbReference type="STRING" id="177413.SAMN05660859_3079"/>
<evidence type="ECO:0000313" key="1">
    <source>
        <dbReference type="EMBL" id="SCW82088.1"/>
    </source>
</evidence>
<dbReference type="RefSeq" id="WP_091441305.1">
    <property type="nucleotide sequence ID" value="NZ_FMTP01000004.1"/>
</dbReference>
<dbReference type="AlphaFoldDB" id="A0A1G4TKZ4"/>
<dbReference type="InterPro" id="IPR029058">
    <property type="entry name" value="AB_hydrolase_fold"/>
</dbReference>
<dbReference type="EMBL" id="FMTP01000004">
    <property type="protein sequence ID" value="SCW82088.1"/>
    <property type="molecule type" value="Genomic_DNA"/>
</dbReference>
<evidence type="ECO:0000313" key="2">
    <source>
        <dbReference type="Proteomes" id="UP000198889"/>
    </source>
</evidence>
<organism evidence="1 2">
    <name type="scientific">Ancylobacter rudongensis</name>
    <dbReference type="NCBI Taxonomy" id="177413"/>
    <lineage>
        <taxon>Bacteria</taxon>
        <taxon>Pseudomonadati</taxon>
        <taxon>Pseudomonadota</taxon>
        <taxon>Alphaproteobacteria</taxon>
        <taxon>Hyphomicrobiales</taxon>
        <taxon>Xanthobacteraceae</taxon>
        <taxon>Ancylobacter</taxon>
    </lineage>
</organism>
<proteinExistence type="predicted"/>